<evidence type="ECO:0000256" key="3">
    <source>
        <dbReference type="ARBA" id="ARBA00023242"/>
    </source>
</evidence>
<accession>A0A7S3N955</accession>
<dbReference type="InterPro" id="IPR037200">
    <property type="entry name" value="Isy1_sf"/>
</dbReference>
<dbReference type="GO" id="GO:0005634">
    <property type="term" value="C:nucleus"/>
    <property type="evidence" value="ECO:0007669"/>
    <property type="project" value="UniProtKB-SubCell"/>
</dbReference>
<gene>
    <name evidence="5" type="ORF">EHAR0213_LOCUS7186</name>
</gene>
<proteinExistence type="inferred from homology"/>
<keyword evidence="4" id="KW-0175">Coiled coil</keyword>
<reference evidence="5" key="1">
    <citation type="submission" date="2021-01" db="EMBL/GenBank/DDBJ databases">
        <authorList>
            <person name="Corre E."/>
            <person name="Pelletier E."/>
            <person name="Niang G."/>
            <person name="Scheremetjew M."/>
            <person name="Finn R."/>
            <person name="Kale V."/>
            <person name="Holt S."/>
            <person name="Cochrane G."/>
            <person name="Meng A."/>
            <person name="Brown T."/>
            <person name="Cohen L."/>
        </authorList>
    </citation>
    <scope>NUCLEOTIDE SEQUENCE</scope>
    <source>
        <strain evidence="5">FSP1.4</strain>
    </source>
</reference>
<dbReference type="AlphaFoldDB" id="A0A7S3N955"/>
<dbReference type="GO" id="GO:0000350">
    <property type="term" value="P:generation of catalytic spliceosome for second transesterification step"/>
    <property type="evidence" value="ECO:0007669"/>
    <property type="project" value="InterPro"/>
</dbReference>
<protein>
    <recommendedName>
        <fullName evidence="6">Pre-mRNA-splicing factor ISY1</fullName>
    </recommendedName>
</protein>
<feature type="coiled-coil region" evidence="4">
    <location>
        <begin position="7"/>
        <end position="41"/>
    </location>
</feature>
<name>A0A7S3N955_9SPIT</name>
<dbReference type="Gene3D" id="1.10.287.660">
    <property type="entry name" value="Helix hairpin bin"/>
    <property type="match status" value="1"/>
</dbReference>
<dbReference type="InterPro" id="IPR009360">
    <property type="entry name" value="Isy1"/>
</dbReference>
<dbReference type="EMBL" id="HBII01016914">
    <property type="protein sequence ID" value="CAE0348275.1"/>
    <property type="molecule type" value="Transcribed_RNA"/>
</dbReference>
<keyword evidence="3" id="KW-0539">Nucleus</keyword>
<dbReference type="PANTHER" id="PTHR13021">
    <property type="entry name" value="PRE-MRNA-SPLICING FACTOR ISY1"/>
    <property type="match status" value="1"/>
</dbReference>
<evidence type="ECO:0000313" key="5">
    <source>
        <dbReference type="EMBL" id="CAE0348275.1"/>
    </source>
</evidence>
<dbReference type="Pfam" id="PF06246">
    <property type="entry name" value="Isy1"/>
    <property type="match status" value="1"/>
</dbReference>
<comment type="similarity">
    <text evidence="2">Belongs to the ISY1 family.</text>
</comment>
<sequence length="138" mass="16353">MGDIQNAALGEIRIRELNDKLNELMREKGRWEERIRKLGGADLRIQGGKIFDYEEYRYYGVAKDLPKVRELEENDKPQAPVRNYEDLTRKVGYEYFGYNDQDSEELLAKEQALEAELRGKAIEEYKELKAKYRENTQK</sequence>
<dbReference type="InterPro" id="IPR029012">
    <property type="entry name" value="Helix_hairpin_bin_sf"/>
</dbReference>
<evidence type="ECO:0008006" key="6">
    <source>
        <dbReference type="Google" id="ProtNLM"/>
    </source>
</evidence>
<comment type="subcellular location">
    <subcellularLocation>
        <location evidence="1">Nucleus</location>
    </subcellularLocation>
</comment>
<evidence type="ECO:0000256" key="4">
    <source>
        <dbReference type="SAM" id="Coils"/>
    </source>
</evidence>
<dbReference type="SUPFAM" id="SSF140102">
    <property type="entry name" value="ISY1 domain-like"/>
    <property type="match status" value="1"/>
</dbReference>
<evidence type="ECO:0000256" key="1">
    <source>
        <dbReference type="ARBA" id="ARBA00004123"/>
    </source>
</evidence>
<organism evidence="5">
    <name type="scientific">Euplotes harpa</name>
    <dbReference type="NCBI Taxonomy" id="151035"/>
    <lineage>
        <taxon>Eukaryota</taxon>
        <taxon>Sar</taxon>
        <taxon>Alveolata</taxon>
        <taxon>Ciliophora</taxon>
        <taxon>Intramacronucleata</taxon>
        <taxon>Spirotrichea</taxon>
        <taxon>Hypotrichia</taxon>
        <taxon>Euplotida</taxon>
        <taxon>Euplotidae</taxon>
        <taxon>Euplotes</taxon>
    </lineage>
</organism>
<evidence type="ECO:0000256" key="2">
    <source>
        <dbReference type="ARBA" id="ARBA00007002"/>
    </source>
</evidence>